<dbReference type="InterPro" id="IPR011641">
    <property type="entry name" value="Tyr-kin_ephrin_A/B_rcpt-like"/>
</dbReference>
<dbReference type="Proteomes" id="UP000014760">
    <property type="component" value="Unassembled WGS sequence"/>
</dbReference>
<dbReference type="EMBL" id="AMQN01012939">
    <property type="status" value="NOT_ANNOTATED_CDS"/>
    <property type="molecule type" value="Genomic_DNA"/>
</dbReference>
<accession>R7THF4</accession>
<dbReference type="OMA" id="NCSICPL"/>
<evidence type="ECO:0000259" key="1">
    <source>
        <dbReference type="Pfam" id="PF07699"/>
    </source>
</evidence>
<dbReference type="EnsemblMetazoa" id="CapteT70391">
    <property type="protein sequence ID" value="CapteP70391"/>
    <property type="gene ID" value="CapteG70391"/>
</dbReference>
<organism evidence="2">
    <name type="scientific">Capitella teleta</name>
    <name type="common">Polychaete worm</name>
    <dbReference type="NCBI Taxonomy" id="283909"/>
    <lineage>
        <taxon>Eukaryota</taxon>
        <taxon>Metazoa</taxon>
        <taxon>Spiralia</taxon>
        <taxon>Lophotrochozoa</taxon>
        <taxon>Annelida</taxon>
        <taxon>Polychaeta</taxon>
        <taxon>Sedentaria</taxon>
        <taxon>Scolecida</taxon>
        <taxon>Capitellidae</taxon>
        <taxon>Capitella</taxon>
    </lineage>
</organism>
<dbReference type="HOGENOM" id="CLU_181939_0_0_1"/>
<evidence type="ECO:0000313" key="2">
    <source>
        <dbReference type="EMBL" id="ELT93149.1"/>
    </source>
</evidence>
<reference evidence="2 4" key="2">
    <citation type="journal article" date="2013" name="Nature">
        <title>Insights into bilaterian evolution from three spiralian genomes.</title>
        <authorList>
            <person name="Simakov O."/>
            <person name="Marletaz F."/>
            <person name="Cho S.J."/>
            <person name="Edsinger-Gonzales E."/>
            <person name="Havlak P."/>
            <person name="Hellsten U."/>
            <person name="Kuo D.H."/>
            <person name="Larsson T."/>
            <person name="Lv J."/>
            <person name="Arendt D."/>
            <person name="Savage R."/>
            <person name="Osoegawa K."/>
            <person name="de Jong P."/>
            <person name="Grimwood J."/>
            <person name="Chapman J.A."/>
            <person name="Shapiro H."/>
            <person name="Aerts A."/>
            <person name="Otillar R.P."/>
            <person name="Terry A.Y."/>
            <person name="Boore J.L."/>
            <person name="Grigoriev I.V."/>
            <person name="Lindberg D.R."/>
            <person name="Seaver E.C."/>
            <person name="Weisblat D.A."/>
            <person name="Putnam N.H."/>
            <person name="Rokhsar D.S."/>
        </authorList>
    </citation>
    <scope>NUCLEOTIDE SEQUENCE</scope>
    <source>
        <strain evidence="2 4">I ESC-2004</strain>
    </source>
</reference>
<feature type="non-terminal residue" evidence="2">
    <location>
        <position position="1"/>
    </location>
</feature>
<feature type="non-terminal residue" evidence="2">
    <location>
        <position position="85"/>
    </location>
</feature>
<reference evidence="4" key="1">
    <citation type="submission" date="2012-12" db="EMBL/GenBank/DDBJ databases">
        <authorList>
            <person name="Hellsten U."/>
            <person name="Grimwood J."/>
            <person name="Chapman J.A."/>
            <person name="Shapiro H."/>
            <person name="Aerts A."/>
            <person name="Otillar R.P."/>
            <person name="Terry A.Y."/>
            <person name="Boore J.L."/>
            <person name="Simakov O."/>
            <person name="Marletaz F."/>
            <person name="Cho S.-J."/>
            <person name="Edsinger-Gonzales E."/>
            <person name="Havlak P."/>
            <person name="Kuo D.-H."/>
            <person name="Larsson T."/>
            <person name="Lv J."/>
            <person name="Arendt D."/>
            <person name="Savage R."/>
            <person name="Osoegawa K."/>
            <person name="de Jong P."/>
            <person name="Lindberg D.R."/>
            <person name="Seaver E.C."/>
            <person name="Weisblat D.A."/>
            <person name="Putnam N.H."/>
            <person name="Grigoriev I.V."/>
            <person name="Rokhsar D.S."/>
        </authorList>
    </citation>
    <scope>NUCLEOTIDE SEQUENCE</scope>
    <source>
        <strain evidence="4">I ESC-2004</strain>
    </source>
</reference>
<evidence type="ECO:0000313" key="3">
    <source>
        <dbReference type="EnsemblMetazoa" id="CapteP70391"/>
    </source>
</evidence>
<dbReference type="Pfam" id="PF07699">
    <property type="entry name" value="Ephrin_rec_like"/>
    <property type="match status" value="2"/>
</dbReference>
<dbReference type="InterPro" id="IPR009030">
    <property type="entry name" value="Growth_fac_rcpt_cys_sf"/>
</dbReference>
<proteinExistence type="predicted"/>
<dbReference type="Gene3D" id="2.10.50.10">
    <property type="entry name" value="Tumor Necrosis Factor Receptor, subunit A, domain 2"/>
    <property type="match status" value="1"/>
</dbReference>
<name>R7THF4_CAPTE</name>
<dbReference type="GO" id="GO:0005615">
    <property type="term" value="C:extracellular space"/>
    <property type="evidence" value="ECO:0007669"/>
    <property type="project" value="TreeGrafter"/>
</dbReference>
<dbReference type="GO" id="GO:0009986">
    <property type="term" value="C:cell surface"/>
    <property type="evidence" value="ECO:0007669"/>
    <property type="project" value="TreeGrafter"/>
</dbReference>
<dbReference type="AlphaFoldDB" id="R7THF4"/>
<reference evidence="3" key="3">
    <citation type="submission" date="2015-06" db="UniProtKB">
        <authorList>
            <consortium name="EnsemblMetazoa"/>
        </authorList>
    </citation>
    <scope>IDENTIFICATION</scope>
</reference>
<dbReference type="FunFam" id="2.10.50.10:FF:000018">
    <property type="entry name" value="Sushi, von Willebrand factor type A, EGF and pentraxin domain-containing 1"/>
    <property type="match status" value="1"/>
</dbReference>
<dbReference type="GO" id="GO:0007165">
    <property type="term" value="P:signal transduction"/>
    <property type="evidence" value="ECO:0007669"/>
    <property type="project" value="TreeGrafter"/>
</dbReference>
<dbReference type="SMART" id="SM01411">
    <property type="entry name" value="Ephrin_rec_like"/>
    <property type="match status" value="2"/>
</dbReference>
<dbReference type="InterPro" id="IPR052071">
    <property type="entry name" value="SCUB_EGF-like_domain"/>
</dbReference>
<dbReference type="SUPFAM" id="SSF57184">
    <property type="entry name" value="Growth factor receptor domain"/>
    <property type="match status" value="1"/>
</dbReference>
<gene>
    <name evidence="2" type="ORF">CAPTEDRAFT_70391</name>
</gene>
<dbReference type="OrthoDB" id="413581at2759"/>
<dbReference type="PANTHER" id="PTHR24046:SF5">
    <property type="entry name" value="EGF-LIKE DOMAIN-CONTAINING PROTEIN"/>
    <property type="match status" value="1"/>
</dbReference>
<dbReference type="EMBL" id="KB309854">
    <property type="protein sequence ID" value="ELT93149.1"/>
    <property type="molecule type" value="Genomic_DNA"/>
</dbReference>
<dbReference type="PANTHER" id="PTHR24046">
    <property type="entry name" value="SIGNAL PEPTIDE, CUB AND EGF-LIKE DOMAIN-CONTAINING"/>
    <property type="match status" value="1"/>
</dbReference>
<evidence type="ECO:0000313" key="4">
    <source>
        <dbReference type="Proteomes" id="UP000014760"/>
    </source>
</evidence>
<keyword evidence="4" id="KW-1185">Reference proteome</keyword>
<feature type="domain" description="Tyrosine-protein kinase ephrin type A/B receptor-like" evidence="1">
    <location>
        <begin position="1"/>
        <end position="48"/>
    </location>
</feature>
<sequence length="85" mass="8782">GTYVSQDTGACTPCDYGTYQDAAASTSCVSCPNGTSTYHRGAHDSSLCRGVCGAGNFSATGLEPCRPCPRNYIQNEIGQTGCSQC</sequence>
<dbReference type="STRING" id="283909.R7THF4"/>
<protein>
    <recommendedName>
        <fullName evidence="1">Tyrosine-protein kinase ephrin type A/B receptor-like domain-containing protein</fullName>
    </recommendedName>
</protein>
<feature type="domain" description="Tyrosine-protein kinase ephrin type A/B receptor-like" evidence="1">
    <location>
        <begin position="55"/>
        <end position="85"/>
    </location>
</feature>